<protein>
    <submittedName>
        <fullName evidence="1">Uncharacterized protein</fullName>
    </submittedName>
</protein>
<dbReference type="AlphaFoldDB" id="U9SPN3"/>
<reference evidence="1" key="1">
    <citation type="submission" date="2013-07" db="EMBL/GenBank/DDBJ databases">
        <title>The genome of an arbuscular mycorrhizal fungus provides insights into the evolution of the oldest plant symbiosis.</title>
        <authorList>
            <consortium name="DOE Joint Genome Institute"/>
            <person name="Tisserant E."/>
            <person name="Malbreil M."/>
            <person name="Kuo A."/>
            <person name="Kohler A."/>
            <person name="Symeonidi A."/>
            <person name="Balestrini R."/>
            <person name="Charron P."/>
            <person name="Duensing N."/>
            <person name="Frei-dit-Frey N."/>
            <person name="Gianinazzi-Pearson V."/>
            <person name="Gilbert B."/>
            <person name="Handa Y."/>
            <person name="Hijri M."/>
            <person name="Kaul R."/>
            <person name="Kawaguchi M."/>
            <person name="Krajinski F."/>
            <person name="Lammers P."/>
            <person name="Lapierre D."/>
            <person name="Masclaux F.G."/>
            <person name="Murat C."/>
            <person name="Morin E."/>
            <person name="Ndikumana S."/>
            <person name="Pagni M."/>
            <person name="Petitpierre D."/>
            <person name="Requena N."/>
            <person name="Rosikiewicz P."/>
            <person name="Riley R."/>
            <person name="Saito K."/>
            <person name="San Clemente H."/>
            <person name="Shapiro H."/>
            <person name="van Tuinen D."/>
            <person name="Becard G."/>
            <person name="Bonfante P."/>
            <person name="Paszkowski U."/>
            <person name="Shachar-Hill Y."/>
            <person name="Young J.P."/>
            <person name="Sanders I.R."/>
            <person name="Henrissat B."/>
            <person name="Rensing S.A."/>
            <person name="Grigoriev I.V."/>
            <person name="Corradi N."/>
            <person name="Roux C."/>
            <person name="Martin F."/>
        </authorList>
    </citation>
    <scope>NUCLEOTIDE SEQUENCE</scope>
    <source>
        <strain evidence="1">DAOM 197198</strain>
    </source>
</reference>
<organism evidence="1">
    <name type="scientific">Rhizophagus irregularis (strain DAOM 181602 / DAOM 197198 / MUCL 43194)</name>
    <name type="common">Arbuscular mycorrhizal fungus</name>
    <name type="synonym">Glomus intraradices</name>
    <dbReference type="NCBI Taxonomy" id="747089"/>
    <lineage>
        <taxon>Eukaryota</taxon>
        <taxon>Fungi</taxon>
        <taxon>Fungi incertae sedis</taxon>
        <taxon>Mucoromycota</taxon>
        <taxon>Glomeromycotina</taxon>
        <taxon>Glomeromycetes</taxon>
        <taxon>Glomerales</taxon>
        <taxon>Glomeraceae</taxon>
        <taxon>Rhizophagus</taxon>
    </lineage>
</organism>
<accession>U9SPN3</accession>
<dbReference type="EMBL" id="KI299239">
    <property type="protein sequence ID" value="ERZ97869.1"/>
    <property type="molecule type" value="Genomic_DNA"/>
</dbReference>
<name>U9SPN3_RHIID</name>
<gene>
    <name evidence="1" type="ORF">GLOINDRAFT_11125</name>
</gene>
<proteinExistence type="predicted"/>
<dbReference type="HOGENOM" id="CLU_2997650_0_0_1"/>
<sequence>MQEKNLYVISIVSSSSFLRYLIAFVGSSCMFYTLSFRKKWFGKPDKSVYKSKDIKNQ</sequence>
<evidence type="ECO:0000313" key="1">
    <source>
        <dbReference type="EMBL" id="ERZ97869.1"/>
    </source>
</evidence>